<name>A0A7J6LXS1_PERCH</name>
<comment type="caution">
    <text evidence="11">The sequence shown here is derived from an EMBL/GenBank/DDBJ whole genome shotgun (WGS) entry which is preliminary data.</text>
</comment>
<feature type="domain" description="RING-type" evidence="8">
    <location>
        <begin position="520"/>
        <end position="564"/>
    </location>
</feature>
<dbReference type="PROSITE" id="PS50089">
    <property type="entry name" value="ZF_RING_2"/>
    <property type="match status" value="1"/>
</dbReference>
<dbReference type="GO" id="GO:0005524">
    <property type="term" value="F:ATP binding"/>
    <property type="evidence" value="ECO:0007669"/>
    <property type="project" value="UniProtKB-UniRule"/>
</dbReference>
<organism evidence="11 12">
    <name type="scientific">Perkinsus chesapeaki</name>
    <name type="common">Clam parasite</name>
    <name type="synonym">Perkinsus andrewsi</name>
    <dbReference type="NCBI Taxonomy" id="330153"/>
    <lineage>
        <taxon>Eukaryota</taxon>
        <taxon>Sar</taxon>
        <taxon>Alveolata</taxon>
        <taxon>Perkinsozoa</taxon>
        <taxon>Perkinsea</taxon>
        <taxon>Perkinsida</taxon>
        <taxon>Perkinsidae</taxon>
        <taxon>Perkinsus</taxon>
    </lineage>
</organism>
<keyword evidence="3 6" id="KW-0067">ATP-binding</keyword>
<dbReference type="InterPro" id="IPR005481">
    <property type="entry name" value="BC-like_N"/>
</dbReference>
<keyword evidence="5" id="KW-0479">Metal-binding</keyword>
<dbReference type="Gene3D" id="3.30.40.10">
    <property type="entry name" value="Zinc/RING finger domain, C3HC4 (zinc finger)"/>
    <property type="match status" value="1"/>
</dbReference>
<feature type="domain" description="Biotin carboxylation" evidence="10">
    <location>
        <begin position="567"/>
        <end position="942"/>
    </location>
</feature>
<dbReference type="SUPFAM" id="SSF57850">
    <property type="entry name" value="RING/U-box"/>
    <property type="match status" value="1"/>
</dbReference>
<dbReference type="SUPFAM" id="SSF56059">
    <property type="entry name" value="Glutathione synthetase ATP-binding domain-like"/>
    <property type="match status" value="1"/>
</dbReference>
<dbReference type="Pfam" id="PF00085">
    <property type="entry name" value="Thioredoxin"/>
    <property type="match status" value="1"/>
</dbReference>
<dbReference type="GO" id="GO:0016874">
    <property type="term" value="F:ligase activity"/>
    <property type="evidence" value="ECO:0007669"/>
    <property type="project" value="UniProtKB-KW"/>
</dbReference>
<feature type="region of interest" description="Disordered" evidence="7">
    <location>
        <begin position="469"/>
        <end position="502"/>
    </location>
</feature>
<reference evidence="11 12" key="1">
    <citation type="submission" date="2020-04" db="EMBL/GenBank/DDBJ databases">
        <title>Perkinsus chesapeaki whole genome sequence.</title>
        <authorList>
            <person name="Bogema D.R."/>
        </authorList>
    </citation>
    <scope>NUCLEOTIDE SEQUENCE [LARGE SCALE GENOMIC DNA]</scope>
    <source>
        <strain evidence="11">ATCC PRA-425</strain>
    </source>
</reference>
<evidence type="ECO:0000259" key="8">
    <source>
        <dbReference type="PROSITE" id="PS50089"/>
    </source>
</evidence>
<dbReference type="InterPro" id="IPR051602">
    <property type="entry name" value="ACC_Biotin_Carboxylase"/>
</dbReference>
<dbReference type="PROSITE" id="PS00866">
    <property type="entry name" value="CPSASE_1"/>
    <property type="match status" value="1"/>
</dbReference>
<dbReference type="SUPFAM" id="SSF52833">
    <property type="entry name" value="Thioredoxin-like"/>
    <property type="match status" value="1"/>
</dbReference>
<feature type="domain" description="ATP-grasp" evidence="9">
    <location>
        <begin position="698"/>
        <end position="900"/>
    </location>
</feature>
<dbReference type="InterPro" id="IPR005479">
    <property type="entry name" value="CPAse_ATP-bd"/>
</dbReference>
<dbReference type="PROSITE" id="PS50975">
    <property type="entry name" value="ATP_GRASP"/>
    <property type="match status" value="1"/>
</dbReference>
<keyword evidence="5" id="KW-0862">Zinc</keyword>
<dbReference type="GO" id="GO:0008270">
    <property type="term" value="F:zinc ion binding"/>
    <property type="evidence" value="ECO:0007669"/>
    <property type="project" value="UniProtKB-KW"/>
</dbReference>
<dbReference type="Proteomes" id="UP000591131">
    <property type="component" value="Unassembled WGS sequence"/>
</dbReference>
<dbReference type="Gene3D" id="3.40.30.10">
    <property type="entry name" value="Glutaredoxin"/>
    <property type="match status" value="1"/>
</dbReference>
<dbReference type="InterPro" id="IPR013083">
    <property type="entry name" value="Znf_RING/FYVE/PHD"/>
</dbReference>
<dbReference type="PROSITE" id="PS00867">
    <property type="entry name" value="CPSASE_2"/>
    <property type="match status" value="1"/>
</dbReference>
<proteinExistence type="predicted"/>
<evidence type="ECO:0008006" key="13">
    <source>
        <dbReference type="Google" id="ProtNLM"/>
    </source>
</evidence>
<evidence type="ECO:0000256" key="1">
    <source>
        <dbReference type="ARBA" id="ARBA00022598"/>
    </source>
</evidence>
<dbReference type="PANTHER" id="PTHR48095">
    <property type="entry name" value="PYRUVATE CARBOXYLASE SUBUNIT A"/>
    <property type="match status" value="1"/>
</dbReference>
<evidence type="ECO:0000256" key="4">
    <source>
        <dbReference type="ARBA" id="ARBA00023267"/>
    </source>
</evidence>
<dbReference type="SMART" id="SM00184">
    <property type="entry name" value="RING"/>
    <property type="match status" value="1"/>
</dbReference>
<gene>
    <name evidence="11" type="ORF">FOL47_005297</name>
</gene>
<dbReference type="PROSITE" id="PS50979">
    <property type="entry name" value="BC"/>
    <property type="match status" value="1"/>
</dbReference>
<dbReference type="Gene3D" id="3.30.470.20">
    <property type="entry name" value="ATP-grasp fold, B domain"/>
    <property type="match status" value="1"/>
</dbReference>
<evidence type="ECO:0000313" key="11">
    <source>
        <dbReference type="EMBL" id="KAF4664092.1"/>
    </source>
</evidence>
<evidence type="ECO:0000259" key="9">
    <source>
        <dbReference type="PROSITE" id="PS50975"/>
    </source>
</evidence>
<keyword evidence="1" id="KW-0436">Ligase</keyword>
<feature type="compositionally biased region" description="Low complexity" evidence="7">
    <location>
        <begin position="225"/>
        <end position="237"/>
    </location>
</feature>
<dbReference type="OrthoDB" id="431640at2759"/>
<keyword evidence="2 6" id="KW-0547">Nucleotide-binding</keyword>
<dbReference type="InterPro" id="IPR011764">
    <property type="entry name" value="Biotin_carboxylation_dom"/>
</dbReference>
<keyword evidence="4" id="KW-0092">Biotin</keyword>
<dbReference type="InterPro" id="IPR013766">
    <property type="entry name" value="Thioredoxin_domain"/>
</dbReference>
<evidence type="ECO:0000313" key="12">
    <source>
        <dbReference type="Proteomes" id="UP000591131"/>
    </source>
</evidence>
<evidence type="ECO:0000256" key="7">
    <source>
        <dbReference type="SAM" id="MobiDB-lite"/>
    </source>
</evidence>
<feature type="compositionally biased region" description="Polar residues" evidence="7">
    <location>
        <begin position="198"/>
        <end position="209"/>
    </location>
</feature>
<dbReference type="InterPro" id="IPR036249">
    <property type="entry name" value="Thioredoxin-like_sf"/>
</dbReference>
<dbReference type="InterPro" id="IPR011761">
    <property type="entry name" value="ATP-grasp"/>
</dbReference>
<evidence type="ECO:0000256" key="2">
    <source>
        <dbReference type="ARBA" id="ARBA00022741"/>
    </source>
</evidence>
<dbReference type="Pfam" id="PF13920">
    <property type="entry name" value="zf-C3HC4_3"/>
    <property type="match status" value="1"/>
</dbReference>
<dbReference type="EMBL" id="JAAPAO010000297">
    <property type="protein sequence ID" value="KAF4664092.1"/>
    <property type="molecule type" value="Genomic_DNA"/>
</dbReference>
<dbReference type="InterPro" id="IPR016185">
    <property type="entry name" value="PreATP-grasp_dom_sf"/>
</dbReference>
<evidence type="ECO:0000256" key="6">
    <source>
        <dbReference type="PROSITE-ProRule" id="PRU00409"/>
    </source>
</evidence>
<dbReference type="SUPFAM" id="SSF52440">
    <property type="entry name" value="PreATP-grasp domain"/>
    <property type="match status" value="1"/>
</dbReference>
<feature type="region of interest" description="Disordered" evidence="7">
    <location>
        <begin position="122"/>
        <end position="237"/>
    </location>
</feature>
<accession>A0A7J6LXS1</accession>
<protein>
    <recommendedName>
        <fullName evidence="13">Acetyl-CoA carboxylase</fullName>
    </recommendedName>
</protein>
<evidence type="ECO:0000259" key="10">
    <source>
        <dbReference type="PROSITE" id="PS50979"/>
    </source>
</evidence>
<evidence type="ECO:0000256" key="5">
    <source>
        <dbReference type="PROSITE-ProRule" id="PRU00175"/>
    </source>
</evidence>
<evidence type="ECO:0000256" key="3">
    <source>
        <dbReference type="ARBA" id="ARBA00022840"/>
    </source>
</evidence>
<keyword evidence="12" id="KW-1185">Reference proteome</keyword>
<sequence>MAAIKKDLVSTYSDEEQFRTVIEDQTDKRLHVVDVYTSWQSTSFRIFSSPTQINMDGFDDRVDLIQIDRQTVAEYAEKFQTTSNPRFLFYKDGDLVAEVDGCNAPKILGAVEELSVLSNLMGNNSSRQRGGAGGGRSSQAIGKVSQQQPRRRDGGGSTGGFSLWPTVSWMGISRPTSTATAEAPPPNVAHPEQRRLPQESSFGPRQEPSNALWPTVNWSGQSPLRQQQEQRQAAAQIQQRPVYVFRDGRYVQGPTDDERPYRAAAPYSPFNGMQTIPEIKQTCVVKNPCNIRKDTIKLIEDAPNAPPKLRFAVDTSGPCTVKVHYFVEGNSQEALPEIRGVRTYTYDIAHAGLGQEVITDKLEERLDRREPLPAGWASTTYVRGSHRYPAVIEVTYEGKAEPTQNALHEFCTGQLTYLSFPPAEESDVMMNVKVLKQRVLFSTQAYDVHDIYGIEAAAPRMIPHEELHRTDTVEGKVVDGTSNSPVSSEEESSSDEAGPIGQVNKLVDYDEEADAMASECVICLSEPRTTVVLPCRHMCLCNDCAVRVQEATPGHVSAKCPICRQAVSSMLQIASPGEQNVPVKLGSRVKFVNGWSVCSMAPSPPFTRVLIANRGEEMAPHIPLCDKAVCIGAGVRAYLDVDIITKAAVESECDALHPGYGFLSESWDLAEACARVGVKFIGPAPSVLRAFGDKTAARKMAIESEVPVSKGTARGSNLRPVVKDASTCESEVARLALRYPVVVKAAAGGGGRGMRVTSSSGLKAAFERCTAEAKASFGNGDVFVEEWWANSKHIEVQVLGDSTGEVSHAFSRDCSVQLRNQKVIEIAPPQVPIPEAILRAACGLAKKSGYVSVGTVEFLMAKGGEDFIFLEVNPRIQVEHTVTEEAFGIDLVQIQMRLAAGEPLKVVYPTLPNLLKAKCAIQARVVWTPSSTGGKGGPMVEK</sequence>
<dbReference type="Pfam" id="PF02786">
    <property type="entry name" value="CPSase_L_D2"/>
    <property type="match status" value="1"/>
</dbReference>
<dbReference type="Pfam" id="PF00289">
    <property type="entry name" value="Biotin_carb_N"/>
    <property type="match status" value="1"/>
</dbReference>
<dbReference type="AlphaFoldDB" id="A0A7J6LXS1"/>
<keyword evidence="5" id="KW-0863">Zinc-finger</keyword>
<dbReference type="PANTHER" id="PTHR48095:SF2">
    <property type="entry name" value="BIOTIN CARBOXYLASE, CHLOROPLASTIC"/>
    <property type="match status" value="1"/>
</dbReference>
<dbReference type="InterPro" id="IPR001841">
    <property type="entry name" value="Znf_RING"/>
</dbReference>